<name>A0A9Q3DHG5_9BASI</name>
<dbReference type="InterPro" id="IPR005135">
    <property type="entry name" value="Endo/exonuclease/phosphatase"/>
</dbReference>
<feature type="domain" description="Endonuclease/exonuclease/phosphatase" evidence="1">
    <location>
        <begin position="1"/>
        <end position="83"/>
    </location>
</feature>
<dbReference type="SUPFAM" id="SSF56219">
    <property type="entry name" value="DNase I-like"/>
    <property type="match status" value="1"/>
</dbReference>
<keyword evidence="3" id="KW-1185">Reference proteome</keyword>
<dbReference type="EMBL" id="AVOT02016490">
    <property type="protein sequence ID" value="MBW0501768.1"/>
    <property type="molecule type" value="Genomic_DNA"/>
</dbReference>
<dbReference type="Pfam" id="PF14529">
    <property type="entry name" value="Exo_endo_phos_2"/>
    <property type="match status" value="1"/>
</dbReference>
<dbReference type="InterPro" id="IPR036691">
    <property type="entry name" value="Endo/exonu/phosph_ase_sf"/>
</dbReference>
<comment type="caution">
    <text evidence="2">The sequence shown here is derived from an EMBL/GenBank/DDBJ whole genome shotgun (WGS) entry which is preliminary data.</text>
</comment>
<evidence type="ECO:0000259" key="1">
    <source>
        <dbReference type="Pfam" id="PF14529"/>
    </source>
</evidence>
<protein>
    <recommendedName>
        <fullName evidence="1">Endonuclease/exonuclease/phosphatase domain-containing protein</fullName>
    </recommendedName>
</protein>
<evidence type="ECO:0000313" key="3">
    <source>
        <dbReference type="Proteomes" id="UP000765509"/>
    </source>
</evidence>
<accession>A0A9Q3DHG5</accession>
<dbReference type="AlphaFoldDB" id="A0A9Q3DHG5"/>
<dbReference type="Gene3D" id="3.60.10.10">
    <property type="entry name" value="Endonuclease/exonuclease/phosphatase"/>
    <property type="match status" value="1"/>
</dbReference>
<proteinExistence type="predicted"/>
<dbReference type="OrthoDB" id="5549573at2759"/>
<reference evidence="2" key="1">
    <citation type="submission" date="2021-03" db="EMBL/GenBank/DDBJ databases">
        <title>Draft genome sequence of rust myrtle Austropuccinia psidii MF-1, a brazilian biotype.</title>
        <authorList>
            <person name="Quecine M.C."/>
            <person name="Pachon D.M.R."/>
            <person name="Bonatelli M.L."/>
            <person name="Correr F.H."/>
            <person name="Franceschini L.M."/>
            <person name="Leite T.F."/>
            <person name="Margarido G.R.A."/>
            <person name="Almeida C.A."/>
            <person name="Ferrarezi J.A."/>
            <person name="Labate C.A."/>
        </authorList>
    </citation>
    <scope>NUCLEOTIDE SEQUENCE</scope>
    <source>
        <strain evidence="2">MF-1</strain>
    </source>
</reference>
<gene>
    <name evidence="2" type="ORF">O181_041483</name>
</gene>
<dbReference type="GO" id="GO:0003824">
    <property type="term" value="F:catalytic activity"/>
    <property type="evidence" value="ECO:0007669"/>
    <property type="project" value="InterPro"/>
</dbReference>
<evidence type="ECO:0000313" key="2">
    <source>
        <dbReference type="EMBL" id="MBW0501768.1"/>
    </source>
</evidence>
<organism evidence="2 3">
    <name type="scientific">Austropuccinia psidii MF-1</name>
    <dbReference type="NCBI Taxonomy" id="1389203"/>
    <lineage>
        <taxon>Eukaryota</taxon>
        <taxon>Fungi</taxon>
        <taxon>Dikarya</taxon>
        <taxon>Basidiomycota</taxon>
        <taxon>Pucciniomycotina</taxon>
        <taxon>Pucciniomycetes</taxon>
        <taxon>Pucciniales</taxon>
        <taxon>Sphaerophragmiaceae</taxon>
        <taxon>Austropuccinia</taxon>
    </lineage>
</organism>
<sequence>MMDSNLHHPHKYNHTHNQARDLIKACEKKGFHLISPKHTSTFLGAVGRPTTIDLTWGNHITWNPQATTQVQLNNHSSDHHPIITKITLPNSETHPKKAPINTS</sequence>
<dbReference type="Proteomes" id="UP000765509">
    <property type="component" value="Unassembled WGS sequence"/>
</dbReference>